<comment type="similarity">
    <text evidence="3">Belongs to the CDC26 family.</text>
</comment>
<keyword evidence="6" id="KW-0498">Mitosis</keyword>
<dbReference type="EMBL" id="UYJE01005228">
    <property type="protein sequence ID" value="VDI35296.1"/>
    <property type="molecule type" value="Genomic_DNA"/>
</dbReference>
<dbReference type="GO" id="GO:0007346">
    <property type="term" value="P:regulation of mitotic cell cycle"/>
    <property type="evidence" value="ECO:0007669"/>
    <property type="project" value="TreeGrafter"/>
</dbReference>
<keyword evidence="5" id="KW-0132">Cell division</keyword>
<evidence type="ECO:0000256" key="4">
    <source>
        <dbReference type="ARBA" id="ARBA00018549"/>
    </source>
</evidence>
<evidence type="ECO:0000256" key="1">
    <source>
        <dbReference type="ARBA" id="ARBA00004123"/>
    </source>
</evidence>
<comment type="subcellular location">
    <subcellularLocation>
        <location evidence="1">Nucleus</location>
    </subcellularLocation>
</comment>
<dbReference type="GO" id="GO:0051301">
    <property type="term" value="P:cell division"/>
    <property type="evidence" value="ECO:0007669"/>
    <property type="project" value="UniProtKB-KW"/>
</dbReference>
<evidence type="ECO:0000256" key="9">
    <source>
        <dbReference type="ARBA" id="ARBA00023242"/>
    </source>
</evidence>
<keyword evidence="7" id="KW-0833">Ubl conjugation pathway</keyword>
<evidence type="ECO:0000256" key="2">
    <source>
        <dbReference type="ARBA" id="ARBA00004906"/>
    </source>
</evidence>
<evidence type="ECO:0000313" key="13">
    <source>
        <dbReference type="EMBL" id="VDI82295.1"/>
    </source>
</evidence>
<evidence type="ECO:0000256" key="7">
    <source>
        <dbReference type="ARBA" id="ARBA00022786"/>
    </source>
</evidence>
<evidence type="ECO:0000256" key="5">
    <source>
        <dbReference type="ARBA" id="ARBA00022618"/>
    </source>
</evidence>
<dbReference type="InterPro" id="IPR018860">
    <property type="entry name" value="APC_suCDC26"/>
</dbReference>
<accession>A0A8B6ELL6</accession>
<evidence type="ECO:0000256" key="3">
    <source>
        <dbReference type="ARBA" id="ARBA00007939"/>
    </source>
</evidence>
<keyword evidence="10" id="KW-0131">Cell cycle</keyword>
<keyword evidence="9" id="KW-0539">Nucleus</keyword>
<dbReference type="EMBL" id="UYJE01010336">
    <property type="protein sequence ID" value="VDI82295.1"/>
    <property type="molecule type" value="Genomic_DNA"/>
</dbReference>
<dbReference type="OrthoDB" id="2422341at2759"/>
<dbReference type="GO" id="GO:0005680">
    <property type="term" value="C:anaphase-promoting complex"/>
    <property type="evidence" value="ECO:0007669"/>
    <property type="project" value="InterPro"/>
</dbReference>
<evidence type="ECO:0000313" key="12">
    <source>
        <dbReference type="EMBL" id="VDI35296.1"/>
    </source>
</evidence>
<dbReference type="GO" id="GO:0070979">
    <property type="term" value="P:protein K11-linked ubiquitination"/>
    <property type="evidence" value="ECO:0007669"/>
    <property type="project" value="TreeGrafter"/>
</dbReference>
<dbReference type="Pfam" id="PF10471">
    <property type="entry name" value="ANAPC_CDC26"/>
    <property type="match status" value="1"/>
</dbReference>
<evidence type="ECO:0000256" key="8">
    <source>
        <dbReference type="ARBA" id="ARBA00023054"/>
    </source>
</evidence>
<gene>
    <name evidence="13" type="ORF">MGAL_10B017386</name>
    <name evidence="12" type="ORF">MGAL_10B070061</name>
</gene>
<dbReference type="PANTHER" id="PTHR28579:SF1">
    <property type="entry name" value="ANAPHASE-PROMOTING COMPLEX SUBUNIT CDC26"/>
    <property type="match status" value="1"/>
</dbReference>
<proteinExistence type="inferred from homology"/>
<evidence type="ECO:0000256" key="6">
    <source>
        <dbReference type="ARBA" id="ARBA00022776"/>
    </source>
</evidence>
<comment type="pathway">
    <text evidence="2">Protein modification; protein ubiquitination.</text>
</comment>
<dbReference type="GO" id="GO:0031145">
    <property type="term" value="P:anaphase-promoting complex-dependent catabolic process"/>
    <property type="evidence" value="ECO:0007669"/>
    <property type="project" value="InterPro"/>
</dbReference>
<keyword evidence="14" id="KW-1185">Reference proteome</keyword>
<evidence type="ECO:0000256" key="11">
    <source>
        <dbReference type="ARBA" id="ARBA00032907"/>
    </source>
</evidence>
<dbReference type="Proteomes" id="UP000596742">
    <property type="component" value="Unassembled WGS sequence"/>
</dbReference>
<evidence type="ECO:0000313" key="14">
    <source>
        <dbReference type="Proteomes" id="UP000596742"/>
    </source>
</evidence>
<protein>
    <recommendedName>
        <fullName evidence="4">Anaphase-promoting complex subunit CDC26</fullName>
    </recommendedName>
    <alternativeName>
        <fullName evidence="11">Cell division cycle protein 26 homolog</fullName>
    </alternativeName>
</protein>
<reference evidence="12" key="1">
    <citation type="submission" date="2018-11" db="EMBL/GenBank/DDBJ databases">
        <authorList>
            <person name="Alioto T."/>
            <person name="Alioto T."/>
        </authorList>
    </citation>
    <scope>NUCLEOTIDE SEQUENCE</scope>
</reference>
<dbReference type="AlphaFoldDB" id="A0A8B6ELL6"/>
<dbReference type="PANTHER" id="PTHR28579">
    <property type="entry name" value="ANAPHASE-PROMOTING COMPLEX SUBUNIT CDC26"/>
    <property type="match status" value="1"/>
</dbReference>
<evidence type="ECO:0000256" key="10">
    <source>
        <dbReference type="ARBA" id="ARBA00023306"/>
    </source>
</evidence>
<name>A0A8B6ELL6_MYTGA</name>
<comment type="caution">
    <text evidence="12">The sequence shown here is derived from an EMBL/GenBank/DDBJ whole genome shotgun (WGS) entry which is preliminary data.</text>
</comment>
<organism evidence="12 14">
    <name type="scientific">Mytilus galloprovincialis</name>
    <name type="common">Mediterranean mussel</name>
    <dbReference type="NCBI Taxonomy" id="29158"/>
    <lineage>
        <taxon>Eukaryota</taxon>
        <taxon>Metazoa</taxon>
        <taxon>Spiralia</taxon>
        <taxon>Lophotrochozoa</taxon>
        <taxon>Mollusca</taxon>
        <taxon>Bivalvia</taxon>
        <taxon>Autobranchia</taxon>
        <taxon>Pteriomorphia</taxon>
        <taxon>Mytilida</taxon>
        <taxon>Mytiloidea</taxon>
        <taxon>Mytilidae</taxon>
        <taxon>Mytilinae</taxon>
        <taxon>Mytilus</taxon>
    </lineage>
</organism>
<sequence>MLRRNPTRIEVKLDDLEEYNQMKKDKELEQAKQRLASSDCHTPTHDSIMDTRTRTEMIHERIGYDPKPHPQPTLQGTVR</sequence>
<keyword evidence="8" id="KW-0175">Coiled coil</keyword>